<proteinExistence type="predicted"/>
<evidence type="ECO:0000313" key="5">
    <source>
        <dbReference type="Proteomes" id="UP000292039"/>
    </source>
</evidence>
<dbReference type="EMBL" id="LBNE01000009">
    <property type="protein sequence ID" value="KKO71176.1"/>
    <property type="molecule type" value="Genomic_DNA"/>
</dbReference>
<organism evidence="2 4">
    <name type="scientific">Kerstersia gyiorum</name>
    <dbReference type="NCBI Taxonomy" id="206506"/>
    <lineage>
        <taxon>Bacteria</taxon>
        <taxon>Pseudomonadati</taxon>
        <taxon>Pseudomonadota</taxon>
        <taxon>Betaproteobacteria</taxon>
        <taxon>Burkholderiales</taxon>
        <taxon>Alcaligenaceae</taxon>
        <taxon>Kerstersia</taxon>
    </lineage>
</organism>
<evidence type="ECO:0000313" key="4">
    <source>
        <dbReference type="Proteomes" id="UP000078084"/>
    </source>
</evidence>
<feature type="compositionally biased region" description="Pro residues" evidence="1">
    <location>
        <begin position="146"/>
        <end position="156"/>
    </location>
</feature>
<feature type="region of interest" description="Disordered" evidence="1">
    <location>
        <begin position="112"/>
        <end position="163"/>
    </location>
</feature>
<evidence type="ECO:0000313" key="3">
    <source>
        <dbReference type="EMBL" id="RZS72954.1"/>
    </source>
</evidence>
<reference evidence="3 5" key="2">
    <citation type="submission" date="2019-02" db="EMBL/GenBank/DDBJ databases">
        <title>Genomic Encyclopedia of Type Strains, Phase IV (KMG-IV): sequencing the most valuable type-strain genomes for metagenomic binning, comparative biology and taxonomic classification.</title>
        <authorList>
            <person name="Goeker M."/>
        </authorList>
    </citation>
    <scope>NUCLEOTIDE SEQUENCE [LARGE SCALE GENOMIC DNA]</scope>
    <source>
        <strain evidence="3 5">DSM 16618</strain>
    </source>
</reference>
<dbReference type="STRING" id="206506.AAV32_13075"/>
<dbReference type="Proteomes" id="UP000292039">
    <property type="component" value="Unassembled WGS sequence"/>
</dbReference>
<comment type="caution">
    <text evidence="2">The sequence shown here is derived from an EMBL/GenBank/DDBJ whole genome shotgun (WGS) entry which is preliminary data.</text>
</comment>
<sequence length="213" mass="22927">MSWRSILIIIVLALAAAGFSGMQLGDWLVSRAPTTAPPPHATGADAENVLDADGRPYVAQPPQPRLDGTLGVPDTLAAEWDVPMVSLFDTVNDPNVMISREKATPESLRLLTHGASPLPSDTRQETDTPPPADIRDIQAALAGDPGYPPVASPNPAHPTSGAGNWQAALRRELQVCADTMGFFERPSCAWAARRKYCEPNNAWGTIRECPERR</sequence>
<protein>
    <submittedName>
        <fullName evidence="2">Uncharacterized protein</fullName>
    </submittedName>
</protein>
<evidence type="ECO:0000313" key="2">
    <source>
        <dbReference type="EMBL" id="KKO71176.1"/>
    </source>
</evidence>
<dbReference type="RefSeq" id="WP_068372931.1">
    <property type="nucleotide sequence ID" value="NZ_CBCSEB010000003.1"/>
</dbReference>
<dbReference type="EMBL" id="SGWZ01000001">
    <property type="protein sequence ID" value="RZS72954.1"/>
    <property type="molecule type" value="Genomic_DNA"/>
</dbReference>
<evidence type="ECO:0000256" key="1">
    <source>
        <dbReference type="SAM" id="MobiDB-lite"/>
    </source>
</evidence>
<dbReference type="Proteomes" id="UP000078084">
    <property type="component" value="Unassembled WGS sequence"/>
</dbReference>
<accession>A0A171KQK9</accession>
<dbReference type="PATRIC" id="fig|206506.3.peg.2778"/>
<dbReference type="GeneID" id="99724938"/>
<name>A0A171KQK9_9BURK</name>
<gene>
    <name evidence="2" type="ORF">AAV32_13075</name>
    <name evidence="3" type="ORF">EV679_0138</name>
</gene>
<reference evidence="2 4" key="1">
    <citation type="submission" date="2015-04" db="EMBL/GenBank/DDBJ databases">
        <title>Genome sequence of Kerstersia gyiorum CG1.</title>
        <authorList>
            <person name="Greninger A.L."/>
            <person name="Kozyreva V."/>
            <person name="Chaturvedi V."/>
        </authorList>
    </citation>
    <scope>NUCLEOTIDE SEQUENCE [LARGE SCALE GENOMIC DNA]</scope>
    <source>
        <strain evidence="2 4">CG1</strain>
    </source>
</reference>
<dbReference type="AlphaFoldDB" id="A0A171KQK9"/>
<dbReference type="OrthoDB" id="9182752at2"/>
<keyword evidence="4" id="KW-1185">Reference proteome</keyword>